<dbReference type="EMBL" id="BMKK01000012">
    <property type="protein sequence ID" value="GGD76196.1"/>
    <property type="molecule type" value="Genomic_DNA"/>
</dbReference>
<feature type="transmembrane region" description="Helical" evidence="1">
    <location>
        <begin position="150"/>
        <end position="171"/>
    </location>
</feature>
<organism evidence="2 3">
    <name type="scientific">Emticicia aquatilis</name>
    <dbReference type="NCBI Taxonomy" id="1537369"/>
    <lineage>
        <taxon>Bacteria</taxon>
        <taxon>Pseudomonadati</taxon>
        <taxon>Bacteroidota</taxon>
        <taxon>Cytophagia</taxon>
        <taxon>Cytophagales</taxon>
        <taxon>Leadbetterellaceae</taxon>
        <taxon>Emticicia</taxon>
    </lineage>
</organism>
<keyword evidence="3" id="KW-1185">Reference proteome</keyword>
<feature type="transmembrane region" description="Helical" evidence="1">
    <location>
        <begin position="64"/>
        <end position="84"/>
    </location>
</feature>
<evidence type="ECO:0000313" key="2">
    <source>
        <dbReference type="EMBL" id="GGD76196.1"/>
    </source>
</evidence>
<accession>A0A916Z4W2</accession>
<keyword evidence="1" id="KW-1133">Transmembrane helix</keyword>
<proteinExistence type="predicted"/>
<name>A0A916Z4W2_9BACT</name>
<gene>
    <name evidence="2" type="ORF">GCM10011514_45240</name>
</gene>
<evidence type="ECO:0000313" key="3">
    <source>
        <dbReference type="Proteomes" id="UP000609064"/>
    </source>
</evidence>
<protein>
    <submittedName>
        <fullName evidence="2">Uncharacterized protein</fullName>
    </submittedName>
</protein>
<feature type="transmembrane region" description="Helical" evidence="1">
    <location>
        <begin position="12"/>
        <end position="29"/>
    </location>
</feature>
<sequence length="346" mass="39218">MAGLGLAYQKRWKELAIIIAALLFIKFGLLSNKYYKTPNPILTAISSFCVLVGGSFKTDSLNGIIKIFGGIIIIFISLASLNYLIRRKQNIFELNVLLLGLFSLGSLLGISLFRAIETSTFPDRYRLYPQFLLICVYLLLIIYSKQKTKILVIAASLSSVLYFVHTFYVTYPNILNGYQKRHLLSVNWKSNGSALNGGYYRLYFDETLGFYEKNKTYLCEKPIFDIKTAKFAEKQIEVSVENLKDGNLIRIKNLDCSQINSSNGYYLALENDKHQFYFLPVFHIRNSIGNALRGKGMFINEISAPAMYAEIPADTYKIGIVSNISLNTLLYQSNSSITTQKVGYNQ</sequence>
<feature type="transmembrane region" description="Helical" evidence="1">
    <location>
        <begin position="96"/>
        <end position="115"/>
    </location>
</feature>
<feature type="transmembrane region" description="Helical" evidence="1">
    <location>
        <begin position="127"/>
        <end position="143"/>
    </location>
</feature>
<dbReference type="AlphaFoldDB" id="A0A916Z4W2"/>
<keyword evidence="1" id="KW-0812">Transmembrane</keyword>
<keyword evidence="1" id="KW-0472">Membrane</keyword>
<dbReference type="Proteomes" id="UP000609064">
    <property type="component" value="Unassembled WGS sequence"/>
</dbReference>
<comment type="caution">
    <text evidence="2">The sequence shown here is derived from an EMBL/GenBank/DDBJ whole genome shotgun (WGS) entry which is preliminary data.</text>
</comment>
<reference evidence="2" key="1">
    <citation type="journal article" date="2014" name="Int. J. Syst. Evol. Microbiol.">
        <title>Complete genome sequence of Corynebacterium casei LMG S-19264T (=DSM 44701T), isolated from a smear-ripened cheese.</title>
        <authorList>
            <consortium name="US DOE Joint Genome Institute (JGI-PGF)"/>
            <person name="Walter F."/>
            <person name="Albersmeier A."/>
            <person name="Kalinowski J."/>
            <person name="Ruckert C."/>
        </authorList>
    </citation>
    <scope>NUCLEOTIDE SEQUENCE</scope>
    <source>
        <strain evidence="2">CGMCC 1.15958</strain>
    </source>
</reference>
<evidence type="ECO:0000256" key="1">
    <source>
        <dbReference type="SAM" id="Phobius"/>
    </source>
</evidence>
<reference evidence="2" key="2">
    <citation type="submission" date="2020-09" db="EMBL/GenBank/DDBJ databases">
        <authorList>
            <person name="Sun Q."/>
            <person name="Zhou Y."/>
        </authorList>
    </citation>
    <scope>NUCLEOTIDE SEQUENCE</scope>
    <source>
        <strain evidence="2">CGMCC 1.15958</strain>
    </source>
</reference>